<dbReference type="Gene3D" id="1.10.510.10">
    <property type="entry name" value="Transferase(Phosphotransferase) domain 1"/>
    <property type="match status" value="1"/>
</dbReference>
<dbReference type="InterPro" id="IPR051681">
    <property type="entry name" value="Ser/Thr_Kinases-Pseudokinases"/>
</dbReference>
<keyword evidence="1" id="KW-0547">Nucleotide-binding</keyword>
<dbReference type="AlphaFoldDB" id="A0A8H3X5P3"/>
<evidence type="ECO:0000256" key="1">
    <source>
        <dbReference type="ARBA" id="ARBA00022741"/>
    </source>
</evidence>
<proteinExistence type="predicted"/>
<protein>
    <submittedName>
        <fullName evidence="4">Kinase-like protein</fullName>
    </submittedName>
</protein>
<evidence type="ECO:0000313" key="4">
    <source>
        <dbReference type="EMBL" id="KAF0420513.1"/>
    </source>
</evidence>
<keyword evidence="4" id="KW-0418">Kinase</keyword>
<dbReference type="GO" id="GO:0004674">
    <property type="term" value="F:protein serine/threonine kinase activity"/>
    <property type="evidence" value="ECO:0007669"/>
    <property type="project" value="TreeGrafter"/>
</dbReference>
<comment type="caution">
    <text evidence="4">The sequence shown here is derived from an EMBL/GenBank/DDBJ whole genome shotgun (WGS) entry which is preliminary data.</text>
</comment>
<dbReference type="EMBL" id="WTPW01001693">
    <property type="protein sequence ID" value="KAF0420513.1"/>
    <property type="molecule type" value="Genomic_DNA"/>
</dbReference>
<keyword evidence="4" id="KW-0808">Transferase</keyword>
<dbReference type="GO" id="GO:0005524">
    <property type="term" value="F:ATP binding"/>
    <property type="evidence" value="ECO:0007669"/>
    <property type="project" value="InterPro"/>
</dbReference>
<evidence type="ECO:0000313" key="5">
    <source>
        <dbReference type="Proteomes" id="UP000439903"/>
    </source>
</evidence>
<name>A0A8H3X5P3_GIGMA</name>
<organism evidence="4 5">
    <name type="scientific">Gigaspora margarita</name>
    <dbReference type="NCBI Taxonomy" id="4874"/>
    <lineage>
        <taxon>Eukaryota</taxon>
        <taxon>Fungi</taxon>
        <taxon>Fungi incertae sedis</taxon>
        <taxon>Mucoromycota</taxon>
        <taxon>Glomeromycotina</taxon>
        <taxon>Glomeromycetes</taxon>
        <taxon>Diversisporales</taxon>
        <taxon>Gigasporaceae</taxon>
        <taxon>Gigaspora</taxon>
    </lineage>
</organism>
<dbReference type="PIRSF" id="PIRSF000654">
    <property type="entry name" value="Integrin-linked_kinase"/>
    <property type="match status" value="1"/>
</dbReference>
<keyword evidence="5" id="KW-1185">Reference proteome</keyword>
<keyword evidence="2" id="KW-0067">ATP-binding</keyword>
<dbReference type="SUPFAM" id="SSF56112">
    <property type="entry name" value="Protein kinase-like (PK-like)"/>
    <property type="match status" value="1"/>
</dbReference>
<gene>
    <name evidence="4" type="ORF">F8M41_006971</name>
</gene>
<dbReference type="OrthoDB" id="10261027at2759"/>
<dbReference type="InterPro" id="IPR011009">
    <property type="entry name" value="Kinase-like_dom_sf"/>
</dbReference>
<sequence length="294" mass="33810">MIYSNISSNKLLEKVILENHIKYINCDQLTEYEEIAKGAFGHIRKAVWKVYNITVALKSLRADVSNTIEDFVKEVQLLQKLALEKHPNINSFYGISKDSCNGYSMVLEFASDGNLRQYLKFNFSSLKWTDKLRMAKEITLGLFFLHNNNIIHRDIHSENILVNEGSMKIADFGLSTNLNEMSEAQCINYKNTSYDCGMPAYVEPQYFKNPNYGFTKKSDIYSLGVILWEISSGKPPYQSLTSIDAIAVYIFQGKREIPIEGTPQKYVNLYAECWDEEPDKRPEAKQVLETLNNF</sequence>
<reference evidence="4 5" key="1">
    <citation type="journal article" date="2019" name="Environ. Microbiol.">
        <title>At the nexus of three kingdoms: the genome of the mycorrhizal fungus Gigaspora margarita provides insights into plant, endobacterial and fungal interactions.</title>
        <authorList>
            <person name="Venice F."/>
            <person name="Ghignone S."/>
            <person name="Salvioli di Fossalunga A."/>
            <person name="Amselem J."/>
            <person name="Novero M."/>
            <person name="Xianan X."/>
            <person name="Sedzielewska Toro K."/>
            <person name="Morin E."/>
            <person name="Lipzen A."/>
            <person name="Grigoriev I.V."/>
            <person name="Henrissat B."/>
            <person name="Martin F.M."/>
            <person name="Bonfante P."/>
        </authorList>
    </citation>
    <scope>NUCLEOTIDE SEQUENCE [LARGE SCALE GENOMIC DNA]</scope>
    <source>
        <strain evidence="4 5">BEG34</strain>
    </source>
</reference>
<dbReference type="PRINTS" id="PR00109">
    <property type="entry name" value="TYRKINASE"/>
</dbReference>
<accession>A0A8H3X5P3</accession>
<evidence type="ECO:0000256" key="2">
    <source>
        <dbReference type="ARBA" id="ARBA00022840"/>
    </source>
</evidence>
<dbReference type="InterPro" id="IPR000719">
    <property type="entry name" value="Prot_kinase_dom"/>
</dbReference>
<dbReference type="PROSITE" id="PS50011">
    <property type="entry name" value="PROTEIN_KINASE_DOM"/>
    <property type="match status" value="1"/>
</dbReference>
<dbReference type="Proteomes" id="UP000439903">
    <property type="component" value="Unassembled WGS sequence"/>
</dbReference>
<dbReference type="PANTHER" id="PTHR44329:SF298">
    <property type="entry name" value="MIXED LINEAGE KINASE DOMAIN-LIKE PROTEIN"/>
    <property type="match status" value="1"/>
</dbReference>
<dbReference type="PANTHER" id="PTHR44329">
    <property type="entry name" value="SERINE/THREONINE-PROTEIN KINASE TNNI3K-RELATED"/>
    <property type="match status" value="1"/>
</dbReference>
<dbReference type="InterPro" id="IPR001245">
    <property type="entry name" value="Ser-Thr/Tyr_kinase_cat_dom"/>
</dbReference>
<feature type="domain" description="Protein kinase" evidence="3">
    <location>
        <begin position="29"/>
        <end position="294"/>
    </location>
</feature>
<dbReference type="Pfam" id="PF07714">
    <property type="entry name" value="PK_Tyr_Ser-Thr"/>
    <property type="match status" value="1"/>
</dbReference>
<evidence type="ECO:0000259" key="3">
    <source>
        <dbReference type="PROSITE" id="PS50011"/>
    </source>
</evidence>